<dbReference type="RefSeq" id="WP_378255582.1">
    <property type="nucleotide sequence ID" value="NZ_JBHSIT010000004.1"/>
</dbReference>
<keyword evidence="5" id="KW-1185">Reference proteome</keyword>
<dbReference type="Gene3D" id="2.60.200.20">
    <property type="match status" value="1"/>
</dbReference>
<evidence type="ECO:0000313" key="5">
    <source>
        <dbReference type="Proteomes" id="UP001595872"/>
    </source>
</evidence>
<dbReference type="PANTHER" id="PTHR23308">
    <property type="entry name" value="NUCLEAR INHIBITOR OF PROTEIN PHOSPHATASE-1"/>
    <property type="match status" value="1"/>
</dbReference>
<dbReference type="InterPro" id="IPR050923">
    <property type="entry name" value="Cell_Proc_Reg/RNA_Proc"/>
</dbReference>
<reference evidence="5" key="1">
    <citation type="journal article" date="2019" name="Int. J. Syst. Evol. Microbiol.">
        <title>The Global Catalogue of Microorganisms (GCM) 10K type strain sequencing project: providing services to taxonomists for standard genome sequencing and annotation.</title>
        <authorList>
            <consortium name="The Broad Institute Genomics Platform"/>
            <consortium name="The Broad Institute Genome Sequencing Center for Infectious Disease"/>
            <person name="Wu L."/>
            <person name="Ma J."/>
        </authorList>
    </citation>
    <scope>NUCLEOTIDE SEQUENCE [LARGE SCALE GENOMIC DNA]</scope>
    <source>
        <strain evidence="5">KLKA75</strain>
    </source>
</reference>
<dbReference type="InterPro" id="IPR008984">
    <property type="entry name" value="SMAD_FHA_dom_sf"/>
</dbReference>
<organism evidence="4 5">
    <name type="scientific">Actinomadura gamaensis</name>
    <dbReference type="NCBI Taxonomy" id="1763541"/>
    <lineage>
        <taxon>Bacteria</taxon>
        <taxon>Bacillati</taxon>
        <taxon>Actinomycetota</taxon>
        <taxon>Actinomycetes</taxon>
        <taxon>Streptosporangiales</taxon>
        <taxon>Thermomonosporaceae</taxon>
        <taxon>Actinomadura</taxon>
    </lineage>
</organism>
<feature type="domain" description="FHA" evidence="3">
    <location>
        <begin position="110"/>
        <end position="159"/>
    </location>
</feature>
<feature type="compositionally biased region" description="Low complexity" evidence="2">
    <location>
        <begin position="48"/>
        <end position="73"/>
    </location>
</feature>
<dbReference type="PROSITE" id="PS50006">
    <property type="entry name" value="FHA_DOMAIN"/>
    <property type="match status" value="1"/>
</dbReference>
<feature type="region of interest" description="Disordered" evidence="2">
    <location>
        <begin position="48"/>
        <end position="88"/>
    </location>
</feature>
<dbReference type="Pfam" id="PF00498">
    <property type="entry name" value="FHA"/>
    <property type="match status" value="1"/>
</dbReference>
<keyword evidence="1" id="KW-0597">Phosphoprotein</keyword>
<sequence>MSDFTLTLIKLAFLAVLWLFVIAAVGVIRADLFGSKAAAKAASRAANRAARAVQQRPPKAAARPPQGVPQGAPQGPPPRGGQRGGGAPTKLVVVQGERTGTVIDLTGVPITIGRANDSTLVVTDDYASSRHARLYAQDGQWIVEDLGSTNGTYLGRTKVTRPMPVPPGVPIRIGKTVIELRK</sequence>
<dbReference type="SUPFAM" id="SSF49879">
    <property type="entry name" value="SMAD/FHA domain"/>
    <property type="match status" value="1"/>
</dbReference>
<evidence type="ECO:0000256" key="1">
    <source>
        <dbReference type="ARBA" id="ARBA00022553"/>
    </source>
</evidence>
<accession>A0ABV9TX15</accession>
<proteinExistence type="predicted"/>
<name>A0ABV9TX15_9ACTN</name>
<protein>
    <submittedName>
        <fullName evidence="4">FHA domain-containing protein</fullName>
    </submittedName>
</protein>
<dbReference type="InterPro" id="IPR000253">
    <property type="entry name" value="FHA_dom"/>
</dbReference>
<comment type="caution">
    <text evidence="4">The sequence shown here is derived from an EMBL/GenBank/DDBJ whole genome shotgun (WGS) entry which is preliminary data.</text>
</comment>
<evidence type="ECO:0000259" key="3">
    <source>
        <dbReference type="PROSITE" id="PS50006"/>
    </source>
</evidence>
<dbReference type="SMART" id="SM00240">
    <property type="entry name" value="FHA"/>
    <property type="match status" value="1"/>
</dbReference>
<evidence type="ECO:0000256" key="2">
    <source>
        <dbReference type="SAM" id="MobiDB-lite"/>
    </source>
</evidence>
<evidence type="ECO:0000313" key="4">
    <source>
        <dbReference type="EMBL" id="MFC4908697.1"/>
    </source>
</evidence>
<gene>
    <name evidence="4" type="ORF">ACFPCY_15320</name>
</gene>
<dbReference type="Proteomes" id="UP001595872">
    <property type="component" value="Unassembled WGS sequence"/>
</dbReference>
<dbReference type="EMBL" id="JBHSIT010000004">
    <property type="protein sequence ID" value="MFC4908697.1"/>
    <property type="molecule type" value="Genomic_DNA"/>
</dbReference>